<dbReference type="AlphaFoldDB" id="A0A218P648"/>
<dbReference type="EMBL" id="CP015102">
    <property type="protein sequence ID" value="ASJ06273.1"/>
    <property type="molecule type" value="Genomic_DNA"/>
</dbReference>
<dbReference type="PANTHER" id="PTHR43471:SF12">
    <property type="entry name" value="HYPOTHETICAL MEMBRANE PROTEIN, CONSERVED"/>
    <property type="match status" value="1"/>
</dbReference>
<keyword evidence="1" id="KW-0812">Transmembrane</keyword>
<name>A0A218P648_9EURY</name>
<dbReference type="PANTHER" id="PTHR43471">
    <property type="entry name" value="ABC TRANSPORTER PERMEASE"/>
    <property type="match status" value="1"/>
</dbReference>
<dbReference type="GO" id="GO:0140359">
    <property type="term" value="F:ABC-type transporter activity"/>
    <property type="evidence" value="ECO:0007669"/>
    <property type="project" value="InterPro"/>
</dbReference>
<accession>A0A218P648</accession>
<dbReference type="GeneID" id="33315100"/>
<gene>
    <name evidence="2" type="ORF">A3L08_02475</name>
</gene>
<dbReference type="KEGG" id="tpaf:A3L08_02475"/>
<feature type="transmembrane region" description="Helical" evidence="1">
    <location>
        <begin position="63"/>
        <end position="82"/>
    </location>
</feature>
<dbReference type="OrthoDB" id="102209at2157"/>
<evidence type="ECO:0000256" key="1">
    <source>
        <dbReference type="SAM" id="Phobius"/>
    </source>
</evidence>
<dbReference type="GO" id="GO:0005886">
    <property type="term" value="C:plasma membrane"/>
    <property type="evidence" value="ECO:0007669"/>
    <property type="project" value="UniProtKB-SubCell"/>
</dbReference>
<protein>
    <submittedName>
        <fullName evidence="2">ABC transporter permease</fullName>
    </submittedName>
</protein>
<feature type="transmembrane region" description="Helical" evidence="1">
    <location>
        <begin position="346"/>
        <end position="374"/>
    </location>
</feature>
<sequence>MKKPGVMSRLNGQWIALVLISLFPAIGVEIDVHRFTIHYPNIPPEELGHLITADLLTKWLPNFIRFLLILVLLIILLSRFGSDFERGNVVLMLSKPITRRRYFLGRSLEGLKLALTSALGIVLSGALAMFAHGFEVRDYLIGSLTLSLSLVGVIGIALLLLPLATSRDSGVFLGLGAFVALLLLGKSDYPFIPTVYLEKVLSIGDSVSIFYRAVGELLALCVALSLAGMELFRRRELRNPELLSAPGVSISPCGLYGVFLGLSLQSRRFIAFVAFTGLMAFLNKGTLDQYYTSHGIPGLLNAVIQAFNSPFLPFVVLPLGALSIGSAIENGTVRVLLSKPMKRKNFFLGMLLSDIFAVFIGTAFYVTLIVAYALHLSAPLSRTLELGLTFGSLLFLSLLQYLALGYLLSAFMRGRKALLLSLVLAFLLAFAVPLSVIAASASAGNSFIDVLTQNSLPVPSPNLHYTVLTMAVSPKRSLLPKSPAEVLNYPGNLAVLVVPTVAYLAISWLKFRKTDLR</sequence>
<feature type="transmembrane region" description="Helical" evidence="1">
    <location>
        <begin position="140"/>
        <end position="163"/>
    </location>
</feature>
<feature type="transmembrane region" description="Helical" evidence="1">
    <location>
        <begin position="253"/>
        <end position="282"/>
    </location>
</feature>
<keyword evidence="1" id="KW-1133">Transmembrane helix</keyword>
<feature type="transmembrane region" description="Helical" evidence="1">
    <location>
        <begin position="417"/>
        <end position="441"/>
    </location>
</feature>
<dbReference type="RefSeq" id="WP_088853535.1">
    <property type="nucleotide sequence ID" value="NZ_CP015102.1"/>
</dbReference>
<feature type="transmembrane region" description="Helical" evidence="1">
    <location>
        <begin position="170"/>
        <end position="189"/>
    </location>
</feature>
<reference evidence="2 3" key="1">
    <citation type="submission" date="2016-04" db="EMBL/GenBank/DDBJ databases">
        <title>Complete genome sequence of Thermococcus pacificus type strain P4.</title>
        <authorList>
            <person name="Oger P.M."/>
        </authorList>
    </citation>
    <scope>NUCLEOTIDE SEQUENCE [LARGE SCALE GENOMIC DNA]</scope>
    <source>
        <strain evidence="2 3">P-4</strain>
    </source>
</reference>
<feature type="transmembrane region" description="Helical" evidence="1">
    <location>
        <begin position="302"/>
        <end position="325"/>
    </location>
</feature>
<evidence type="ECO:0000313" key="2">
    <source>
        <dbReference type="EMBL" id="ASJ06273.1"/>
    </source>
</evidence>
<feature type="transmembrane region" description="Helical" evidence="1">
    <location>
        <begin position="489"/>
        <end position="509"/>
    </location>
</feature>
<organism evidence="2 3">
    <name type="scientific">Thermococcus pacificus</name>
    <dbReference type="NCBI Taxonomy" id="71998"/>
    <lineage>
        <taxon>Archaea</taxon>
        <taxon>Methanobacteriati</taxon>
        <taxon>Methanobacteriota</taxon>
        <taxon>Thermococci</taxon>
        <taxon>Thermococcales</taxon>
        <taxon>Thermococcaceae</taxon>
        <taxon>Thermococcus</taxon>
    </lineage>
</organism>
<keyword evidence="3" id="KW-1185">Reference proteome</keyword>
<keyword evidence="1" id="KW-0472">Membrane</keyword>
<dbReference type="Pfam" id="PF12679">
    <property type="entry name" value="ABC2_membrane_2"/>
    <property type="match status" value="1"/>
</dbReference>
<feature type="transmembrane region" description="Helical" evidence="1">
    <location>
        <begin position="386"/>
        <end position="408"/>
    </location>
</feature>
<feature type="transmembrane region" description="Helical" evidence="1">
    <location>
        <begin position="209"/>
        <end position="232"/>
    </location>
</feature>
<feature type="transmembrane region" description="Helical" evidence="1">
    <location>
        <begin position="110"/>
        <end position="134"/>
    </location>
</feature>
<proteinExistence type="predicted"/>
<evidence type="ECO:0000313" key="3">
    <source>
        <dbReference type="Proteomes" id="UP000197418"/>
    </source>
</evidence>
<dbReference type="Proteomes" id="UP000197418">
    <property type="component" value="Chromosome"/>
</dbReference>